<keyword evidence="5" id="KW-1185">Reference proteome</keyword>
<reference evidence="4 5" key="1">
    <citation type="submission" date="2023-07" db="EMBL/GenBank/DDBJ databases">
        <title>Sequencing the genomes of 1000 actinobacteria strains.</title>
        <authorList>
            <person name="Klenk H.-P."/>
        </authorList>
    </citation>
    <scope>NUCLEOTIDE SEQUENCE [LARGE SCALE GENOMIC DNA]</scope>
    <source>
        <strain evidence="4 5">DSM 44711</strain>
    </source>
</reference>
<dbReference type="Pfam" id="PF03413">
    <property type="entry name" value="PepSY"/>
    <property type="match status" value="1"/>
</dbReference>
<evidence type="ECO:0000259" key="3">
    <source>
        <dbReference type="Pfam" id="PF03413"/>
    </source>
</evidence>
<dbReference type="Gene3D" id="3.10.450.40">
    <property type="match status" value="1"/>
</dbReference>
<feature type="chain" id="PRO_5041909079" description="PepSY domain-containing protein" evidence="2">
    <location>
        <begin position="26"/>
        <end position="166"/>
    </location>
</feature>
<evidence type="ECO:0000313" key="5">
    <source>
        <dbReference type="Proteomes" id="UP001183629"/>
    </source>
</evidence>
<sequence length="166" mass="16507">MKRTTMLAAVAGAALVLGFGGTAVAAGLSDDSGSATSGLGAAATPSAPPTTGGPVTPRSTPSSATPSSSASSASASSAPAPVAGGPVSRERAVAIARAYLGFGTVREVESDDVHDVPTWKVEFTTGDGRREIDVEKATGRVINDELDDRGGRDSDDDHGGRHGDDD</sequence>
<proteinExistence type="predicted"/>
<feature type="region of interest" description="Disordered" evidence="1">
    <location>
        <begin position="30"/>
        <end position="87"/>
    </location>
</feature>
<evidence type="ECO:0000256" key="2">
    <source>
        <dbReference type="SAM" id="SignalP"/>
    </source>
</evidence>
<evidence type="ECO:0000256" key="1">
    <source>
        <dbReference type="SAM" id="MobiDB-lite"/>
    </source>
</evidence>
<gene>
    <name evidence="4" type="ORF">J2S44_006419</name>
</gene>
<accession>A0AAE3ZVX9</accession>
<organism evidence="4 5">
    <name type="scientific">Catenuloplanes niger</name>
    <dbReference type="NCBI Taxonomy" id="587534"/>
    <lineage>
        <taxon>Bacteria</taxon>
        <taxon>Bacillati</taxon>
        <taxon>Actinomycetota</taxon>
        <taxon>Actinomycetes</taxon>
        <taxon>Micromonosporales</taxon>
        <taxon>Micromonosporaceae</taxon>
        <taxon>Catenuloplanes</taxon>
    </lineage>
</organism>
<dbReference type="AlphaFoldDB" id="A0AAE3ZVX9"/>
<comment type="caution">
    <text evidence="4">The sequence shown here is derived from an EMBL/GenBank/DDBJ whole genome shotgun (WGS) entry which is preliminary data.</text>
</comment>
<protein>
    <recommendedName>
        <fullName evidence="3">PepSY domain-containing protein</fullName>
    </recommendedName>
</protein>
<feature type="compositionally biased region" description="Basic and acidic residues" evidence="1">
    <location>
        <begin position="127"/>
        <end position="138"/>
    </location>
</feature>
<feature type="region of interest" description="Disordered" evidence="1">
    <location>
        <begin position="127"/>
        <end position="166"/>
    </location>
</feature>
<feature type="compositionally biased region" description="Basic and acidic residues" evidence="1">
    <location>
        <begin position="148"/>
        <end position="166"/>
    </location>
</feature>
<dbReference type="InterPro" id="IPR025711">
    <property type="entry name" value="PepSY"/>
</dbReference>
<keyword evidence="2" id="KW-0732">Signal</keyword>
<feature type="domain" description="PepSY" evidence="3">
    <location>
        <begin position="86"/>
        <end position="145"/>
    </location>
</feature>
<dbReference type="RefSeq" id="WP_310421466.1">
    <property type="nucleotide sequence ID" value="NZ_JAVDYC010000001.1"/>
</dbReference>
<dbReference type="Proteomes" id="UP001183629">
    <property type="component" value="Unassembled WGS sequence"/>
</dbReference>
<evidence type="ECO:0000313" key="4">
    <source>
        <dbReference type="EMBL" id="MDR7326169.1"/>
    </source>
</evidence>
<dbReference type="EMBL" id="JAVDYC010000001">
    <property type="protein sequence ID" value="MDR7326169.1"/>
    <property type="molecule type" value="Genomic_DNA"/>
</dbReference>
<feature type="signal peptide" evidence="2">
    <location>
        <begin position="1"/>
        <end position="25"/>
    </location>
</feature>
<name>A0AAE3ZVX9_9ACTN</name>